<name>A7A5P4_BIFAD</name>
<reference evidence="1 2" key="2">
    <citation type="submission" date="2007-05" db="EMBL/GenBank/DDBJ databases">
        <title>Draft genome sequence of Bifidobacterium adolescentis (L2-32).</title>
        <authorList>
            <person name="Sudarsanam P."/>
            <person name="Ley R."/>
            <person name="Guruge J."/>
            <person name="Turnbaugh P.J."/>
            <person name="Mahowald M."/>
            <person name="Liep D."/>
            <person name="Gordon J."/>
        </authorList>
    </citation>
    <scope>NUCLEOTIDE SEQUENCE [LARGE SCALE GENOMIC DNA]</scope>
    <source>
        <strain evidence="1 2">L2-32</strain>
    </source>
</reference>
<proteinExistence type="predicted"/>
<evidence type="ECO:0000313" key="1">
    <source>
        <dbReference type="EMBL" id="EDN82883.1"/>
    </source>
</evidence>
<dbReference type="AlphaFoldDB" id="A7A5P4"/>
<reference evidence="1 2" key="1">
    <citation type="submission" date="2007-04" db="EMBL/GenBank/DDBJ databases">
        <authorList>
            <person name="Fulton L."/>
            <person name="Clifton S."/>
            <person name="Fulton B."/>
            <person name="Xu J."/>
            <person name="Minx P."/>
            <person name="Pepin K.H."/>
            <person name="Johnson M."/>
            <person name="Thiruvilangam P."/>
            <person name="Bhonagiri V."/>
            <person name="Nash W.E."/>
            <person name="Mardis E.R."/>
            <person name="Wilson R.K."/>
        </authorList>
    </citation>
    <scope>NUCLEOTIDE SEQUENCE [LARGE SCALE GENOMIC DNA]</scope>
    <source>
        <strain evidence="1 2">L2-32</strain>
    </source>
</reference>
<evidence type="ECO:0000313" key="2">
    <source>
        <dbReference type="Proteomes" id="UP000003773"/>
    </source>
</evidence>
<comment type="caution">
    <text evidence="1">The sequence shown here is derived from an EMBL/GenBank/DDBJ whole genome shotgun (WGS) entry which is preliminary data.</text>
</comment>
<sequence>MISCRAPLTEEEPAAEDRALMPLTSKPRMIAEKILFLFMMFPFLAGVL</sequence>
<gene>
    <name evidence="1" type="ORF">BIFADO_01169</name>
</gene>
<accession>A7A5P4</accession>
<protein>
    <submittedName>
        <fullName evidence="1">Uncharacterized protein</fullName>
    </submittedName>
</protein>
<dbReference type="Proteomes" id="UP000003773">
    <property type="component" value="Unassembled WGS sequence"/>
</dbReference>
<dbReference type="HOGENOM" id="CLU_3149948_0_0_11"/>
<organism evidence="1 2">
    <name type="scientific">Bifidobacterium adolescentis L2-32</name>
    <dbReference type="NCBI Taxonomy" id="411481"/>
    <lineage>
        <taxon>Bacteria</taxon>
        <taxon>Bacillati</taxon>
        <taxon>Actinomycetota</taxon>
        <taxon>Actinomycetes</taxon>
        <taxon>Bifidobacteriales</taxon>
        <taxon>Bifidobacteriaceae</taxon>
        <taxon>Bifidobacterium</taxon>
    </lineage>
</organism>
<dbReference type="EMBL" id="AAXD02000028">
    <property type="protein sequence ID" value="EDN82883.1"/>
    <property type="molecule type" value="Genomic_DNA"/>
</dbReference>